<evidence type="ECO:0000313" key="4">
    <source>
        <dbReference type="Proteomes" id="UP000027195"/>
    </source>
</evidence>
<dbReference type="AlphaFoldDB" id="A0A067M7R1"/>
<name>A0A067M7R1_BOTB1</name>
<accession>A0A067M7R1</accession>
<dbReference type="SUPFAM" id="SSF54695">
    <property type="entry name" value="POZ domain"/>
    <property type="match status" value="1"/>
</dbReference>
<keyword evidence="4" id="KW-1185">Reference proteome</keyword>
<dbReference type="HOGENOM" id="CLU_060765_0_0_1"/>
<dbReference type="Gene3D" id="3.30.710.10">
    <property type="entry name" value="Potassium Channel Kv1.1, Chain A"/>
    <property type="match status" value="1"/>
</dbReference>
<gene>
    <name evidence="3" type="ORF">BOTBODRAFT_180496</name>
</gene>
<dbReference type="STRING" id="930990.A0A067M7R1"/>
<reference evidence="4" key="1">
    <citation type="journal article" date="2014" name="Proc. Natl. Acad. Sci. U.S.A.">
        <title>Extensive sampling of basidiomycete genomes demonstrates inadequacy of the white-rot/brown-rot paradigm for wood decay fungi.</title>
        <authorList>
            <person name="Riley R."/>
            <person name="Salamov A.A."/>
            <person name="Brown D.W."/>
            <person name="Nagy L.G."/>
            <person name="Floudas D."/>
            <person name="Held B.W."/>
            <person name="Levasseur A."/>
            <person name="Lombard V."/>
            <person name="Morin E."/>
            <person name="Otillar R."/>
            <person name="Lindquist E.A."/>
            <person name="Sun H."/>
            <person name="LaButti K.M."/>
            <person name="Schmutz J."/>
            <person name="Jabbour D."/>
            <person name="Luo H."/>
            <person name="Baker S.E."/>
            <person name="Pisabarro A.G."/>
            <person name="Walton J.D."/>
            <person name="Blanchette R.A."/>
            <person name="Henrissat B."/>
            <person name="Martin F."/>
            <person name="Cullen D."/>
            <person name="Hibbett D.S."/>
            <person name="Grigoriev I.V."/>
        </authorList>
    </citation>
    <scope>NUCLEOTIDE SEQUENCE [LARGE SCALE GENOMIC DNA]</scope>
    <source>
        <strain evidence="4">FD-172 SS1</strain>
    </source>
</reference>
<sequence length="319" mass="34964">MAGIQQSNNLSPLAAPSNLNELPNESLRAHSELQTPEAPTSPQPSSKERYPNRYFEGGHVILCLGPKSSLFRVQRSVLAKYSATFGDMFSLPPPEGSTAEGSSDDNPIHLPDDPDHFAGVLSIYYGTVLMPHPSDLTFEYVTGVLHVAHKYEFALAIEWAWSNLSARWSWQAEPWRTALSKLSQTDVKRAVALVRISYELDNNRLLGSAFYLLCIDEKWSGDERVYGEMGSEDLHLLLKATRKLYSLWAEKSRAPPAPSAVGASPLELFGTPQPAVVGSPSAYAAVPSSPQDAWQTFIRDSSTISAIFEVLGLTFPPAS</sequence>
<dbReference type="CDD" id="cd18186">
    <property type="entry name" value="BTB_POZ_ZBTB_KLHL-like"/>
    <property type="match status" value="1"/>
</dbReference>
<dbReference type="InterPro" id="IPR000210">
    <property type="entry name" value="BTB/POZ_dom"/>
</dbReference>
<dbReference type="OrthoDB" id="3036049at2759"/>
<evidence type="ECO:0000259" key="2">
    <source>
        <dbReference type="SMART" id="SM00225"/>
    </source>
</evidence>
<protein>
    <recommendedName>
        <fullName evidence="2">BTB domain-containing protein</fullName>
    </recommendedName>
</protein>
<proteinExistence type="predicted"/>
<dbReference type="InParanoid" id="A0A067M7R1"/>
<feature type="domain" description="BTB" evidence="2">
    <location>
        <begin position="58"/>
        <end position="168"/>
    </location>
</feature>
<evidence type="ECO:0000313" key="3">
    <source>
        <dbReference type="EMBL" id="KDQ07626.1"/>
    </source>
</evidence>
<feature type="region of interest" description="Disordered" evidence="1">
    <location>
        <begin position="1"/>
        <end position="50"/>
    </location>
</feature>
<dbReference type="InterPro" id="IPR011333">
    <property type="entry name" value="SKP1/BTB/POZ_sf"/>
</dbReference>
<feature type="compositionally biased region" description="Polar residues" evidence="1">
    <location>
        <begin position="32"/>
        <end position="45"/>
    </location>
</feature>
<dbReference type="SMART" id="SM00225">
    <property type="entry name" value="BTB"/>
    <property type="match status" value="1"/>
</dbReference>
<dbReference type="EMBL" id="KL198103">
    <property type="protein sequence ID" value="KDQ07626.1"/>
    <property type="molecule type" value="Genomic_DNA"/>
</dbReference>
<dbReference type="Proteomes" id="UP000027195">
    <property type="component" value="Unassembled WGS sequence"/>
</dbReference>
<organism evidence="3 4">
    <name type="scientific">Botryobasidium botryosum (strain FD-172 SS1)</name>
    <dbReference type="NCBI Taxonomy" id="930990"/>
    <lineage>
        <taxon>Eukaryota</taxon>
        <taxon>Fungi</taxon>
        <taxon>Dikarya</taxon>
        <taxon>Basidiomycota</taxon>
        <taxon>Agaricomycotina</taxon>
        <taxon>Agaricomycetes</taxon>
        <taxon>Cantharellales</taxon>
        <taxon>Botryobasidiaceae</taxon>
        <taxon>Botryobasidium</taxon>
    </lineage>
</organism>
<feature type="compositionally biased region" description="Polar residues" evidence="1">
    <location>
        <begin position="1"/>
        <end position="23"/>
    </location>
</feature>
<evidence type="ECO:0000256" key="1">
    <source>
        <dbReference type="SAM" id="MobiDB-lite"/>
    </source>
</evidence>